<protein>
    <recommendedName>
        <fullName evidence="4 14">Protoporphyrinogen IX oxidase</fullName>
        <shortName evidence="14">PPO</shortName>
        <ecNumber evidence="14">1.3.99.-</ecNumber>
    </recommendedName>
</protein>
<feature type="transmembrane region" description="Helical" evidence="14">
    <location>
        <begin position="56"/>
        <end position="76"/>
    </location>
</feature>
<dbReference type="PATRIC" id="fig|1173020.3.peg.4868"/>
<evidence type="ECO:0000313" key="16">
    <source>
        <dbReference type="Proteomes" id="UP000010366"/>
    </source>
</evidence>
<dbReference type="eggNOG" id="COG1981">
    <property type="taxonomic scope" value="Bacteria"/>
</dbReference>
<dbReference type="PANTHER" id="PTHR40255">
    <property type="entry name" value="UPF0093 MEMBRANE PROTEIN SLR1790"/>
    <property type="match status" value="1"/>
</dbReference>
<name>K9UK43_CHAP6</name>
<evidence type="ECO:0000313" key="15">
    <source>
        <dbReference type="EMBL" id="AFY95190.1"/>
    </source>
</evidence>
<keyword evidence="9 14" id="KW-1133">Transmembrane helix</keyword>
<dbReference type="InterPro" id="IPR005265">
    <property type="entry name" value="HemJ-like"/>
</dbReference>
<evidence type="ECO:0000256" key="6">
    <source>
        <dbReference type="ARBA" id="ARBA00022617"/>
    </source>
</evidence>
<feature type="transmembrane region" description="Helical" evidence="14">
    <location>
        <begin position="6"/>
        <end position="29"/>
    </location>
</feature>
<feature type="transmembrane region" description="Helical" evidence="14">
    <location>
        <begin position="126"/>
        <end position="146"/>
    </location>
</feature>
<dbReference type="Pfam" id="PF03653">
    <property type="entry name" value="UPF0093"/>
    <property type="match status" value="1"/>
</dbReference>
<gene>
    <name evidence="15" type="ORF">Cha6605_4248</name>
</gene>
<evidence type="ECO:0000256" key="3">
    <source>
        <dbReference type="ARBA" id="ARBA00006501"/>
    </source>
</evidence>
<keyword evidence="12 14" id="KW-0472">Membrane</keyword>
<comment type="cofactor">
    <cofactor evidence="14">
        <name>heme b</name>
        <dbReference type="ChEBI" id="CHEBI:60344"/>
    </cofactor>
    <text evidence="14">Binds 1 heme b (iron(II)-protoporphyrin IX) group per subunit.</text>
</comment>
<dbReference type="EMBL" id="CP003600">
    <property type="protein sequence ID" value="AFY95190.1"/>
    <property type="molecule type" value="Genomic_DNA"/>
</dbReference>
<evidence type="ECO:0000256" key="7">
    <source>
        <dbReference type="ARBA" id="ARBA00022692"/>
    </source>
</evidence>
<evidence type="ECO:0000256" key="8">
    <source>
        <dbReference type="ARBA" id="ARBA00022723"/>
    </source>
</evidence>
<dbReference type="KEGG" id="cmp:Cha6605_4248"/>
<keyword evidence="16" id="KW-1185">Reference proteome</keyword>
<comment type="subunit">
    <text evidence="14">Homodimer.</text>
</comment>
<keyword evidence="6 14" id="KW-0349">Heme</keyword>
<accession>K9UK43</accession>
<comment type="pathway">
    <text evidence="2 14">Porphyrin-containing compound metabolism; protoporphyrin-IX biosynthesis; protoporphyrin-IX from protoporphyrinogen-IX: step 1/1.</text>
</comment>
<evidence type="ECO:0000256" key="2">
    <source>
        <dbReference type="ARBA" id="ARBA00005073"/>
    </source>
</evidence>
<dbReference type="RefSeq" id="WP_015161299.1">
    <property type="nucleotide sequence ID" value="NC_019697.1"/>
</dbReference>
<evidence type="ECO:0000256" key="1">
    <source>
        <dbReference type="ARBA" id="ARBA00004651"/>
    </source>
</evidence>
<organism evidence="15 16">
    <name type="scientific">Chamaesiphon minutus (strain ATCC 27169 / PCC 6605)</name>
    <dbReference type="NCBI Taxonomy" id="1173020"/>
    <lineage>
        <taxon>Bacteria</taxon>
        <taxon>Bacillati</taxon>
        <taxon>Cyanobacteriota</taxon>
        <taxon>Cyanophyceae</taxon>
        <taxon>Gomontiellales</taxon>
        <taxon>Chamaesiphonaceae</taxon>
        <taxon>Chamaesiphon</taxon>
    </lineage>
</organism>
<evidence type="ECO:0000256" key="13">
    <source>
        <dbReference type="ARBA" id="ARBA00048390"/>
    </source>
</evidence>
<evidence type="ECO:0000256" key="12">
    <source>
        <dbReference type="ARBA" id="ARBA00023136"/>
    </source>
</evidence>
<reference evidence="15 16" key="1">
    <citation type="submission" date="2012-05" db="EMBL/GenBank/DDBJ databases">
        <title>Finished chromosome of genome of Chamaesiphon sp. PCC 6605.</title>
        <authorList>
            <consortium name="US DOE Joint Genome Institute"/>
            <person name="Gugger M."/>
            <person name="Coursin T."/>
            <person name="Rippka R."/>
            <person name="Tandeau De Marsac N."/>
            <person name="Huntemann M."/>
            <person name="Wei C.-L."/>
            <person name="Han J."/>
            <person name="Detter J.C."/>
            <person name="Han C."/>
            <person name="Tapia R."/>
            <person name="Chen A."/>
            <person name="Kyrpides N."/>
            <person name="Mavromatis K."/>
            <person name="Markowitz V."/>
            <person name="Szeto E."/>
            <person name="Ivanova N."/>
            <person name="Pagani I."/>
            <person name="Pati A."/>
            <person name="Goodwin L."/>
            <person name="Nordberg H.P."/>
            <person name="Cantor M.N."/>
            <person name="Hua S.X."/>
            <person name="Woyke T."/>
            <person name="Kerfeld C.A."/>
        </authorList>
    </citation>
    <scope>NUCLEOTIDE SEQUENCE [LARGE SCALE GENOMIC DNA]</scope>
    <source>
        <strain evidence="16">ATCC 27169 / PCC 6605</strain>
    </source>
</reference>
<evidence type="ECO:0000256" key="10">
    <source>
        <dbReference type="ARBA" id="ARBA00023002"/>
    </source>
</evidence>
<evidence type="ECO:0000256" key="4">
    <source>
        <dbReference type="ARBA" id="ARBA00017504"/>
    </source>
</evidence>
<evidence type="ECO:0000256" key="11">
    <source>
        <dbReference type="ARBA" id="ARBA00023004"/>
    </source>
</evidence>
<keyword evidence="11 14" id="KW-0408">Iron</keyword>
<comment type="similarity">
    <text evidence="3 14">Belongs to the HemJ family.</text>
</comment>
<comment type="subcellular location">
    <subcellularLocation>
        <location evidence="1 14">Cell membrane</location>
        <topology evidence="1 14">Multi-pass membrane protein</topology>
    </subcellularLocation>
</comment>
<dbReference type="HAMAP" id="MF_02239">
    <property type="entry name" value="HemJ"/>
    <property type="match status" value="1"/>
</dbReference>
<dbReference type="UniPathway" id="UPA00251">
    <property type="reaction ID" value="UER00324"/>
</dbReference>
<keyword evidence="5 14" id="KW-1003">Cell membrane</keyword>
<dbReference type="NCBIfam" id="TIGR00701">
    <property type="entry name" value="protoporphyrinogen oxidase HemJ"/>
    <property type="match status" value="1"/>
</dbReference>
<keyword evidence="7 14" id="KW-0812">Transmembrane</keyword>
<dbReference type="PANTHER" id="PTHR40255:SF1">
    <property type="entry name" value="PROTOPORPHYRINOGEN IX OXIDASE"/>
    <property type="match status" value="1"/>
</dbReference>
<keyword evidence="10 14" id="KW-0560">Oxidoreductase</keyword>
<feature type="transmembrane region" description="Helical" evidence="14">
    <location>
        <begin position="88"/>
        <end position="105"/>
    </location>
</feature>
<sequence>MAYQWFKSFHIIGFTVWFAGLFYLVRLFIYHVEANEKPEPARSILKEQYQIMEKRLYSIITTPGMLVTIAMAIGIISTEPGIIHQTWLHIKLSLVALLIGYHHYCKILMKKLAADKCKWSSQQLRGLNELPTLFLVAIVLLAIFKNNLPTDITGYLIVGLVVLMAATIQLYARKRRLDAEKLASNSSSTPELST</sequence>
<keyword evidence="8 14" id="KW-0479">Metal-binding</keyword>
<dbReference type="GO" id="GO:0046872">
    <property type="term" value="F:metal ion binding"/>
    <property type="evidence" value="ECO:0007669"/>
    <property type="project" value="UniProtKB-KW"/>
</dbReference>
<feature type="transmembrane region" description="Helical" evidence="14">
    <location>
        <begin position="152"/>
        <end position="172"/>
    </location>
</feature>
<evidence type="ECO:0000256" key="5">
    <source>
        <dbReference type="ARBA" id="ARBA00022475"/>
    </source>
</evidence>
<feature type="binding site" description="axial binding residue" evidence="14">
    <location>
        <position position="10"/>
    </location>
    <ligand>
        <name>heme</name>
        <dbReference type="ChEBI" id="CHEBI:30413"/>
    </ligand>
    <ligandPart>
        <name>Fe</name>
        <dbReference type="ChEBI" id="CHEBI:18248"/>
    </ligandPart>
</feature>
<dbReference type="AlphaFoldDB" id="K9UK43"/>
<dbReference type="HOGENOM" id="CLU_125006_0_0_3"/>
<proteinExistence type="inferred from homology"/>
<dbReference type="OrthoDB" id="9800824at2"/>
<comment type="function">
    <text evidence="14">Catalyzes the oxidation of protoporphyrinogen IX to protoporphyrin IX.</text>
</comment>
<evidence type="ECO:0000256" key="9">
    <source>
        <dbReference type="ARBA" id="ARBA00022989"/>
    </source>
</evidence>
<dbReference type="Proteomes" id="UP000010366">
    <property type="component" value="Chromosome"/>
</dbReference>
<dbReference type="GO" id="GO:0005886">
    <property type="term" value="C:plasma membrane"/>
    <property type="evidence" value="ECO:0007669"/>
    <property type="project" value="UniProtKB-SubCell"/>
</dbReference>
<dbReference type="STRING" id="1173020.Cha6605_4248"/>
<comment type="catalytic activity">
    <reaction evidence="13 14">
        <text>protoporphyrinogen IX + 3 A = protoporphyrin IX + 3 AH2</text>
        <dbReference type="Rhea" id="RHEA:62000"/>
        <dbReference type="ChEBI" id="CHEBI:13193"/>
        <dbReference type="ChEBI" id="CHEBI:17499"/>
        <dbReference type="ChEBI" id="CHEBI:57306"/>
        <dbReference type="ChEBI" id="CHEBI:57307"/>
    </reaction>
</comment>
<dbReference type="GO" id="GO:0070818">
    <property type="term" value="F:protoporphyrinogen oxidase activity"/>
    <property type="evidence" value="ECO:0007669"/>
    <property type="project" value="UniProtKB-UniRule"/>
</dbReference>
<dbReference type="GO" id="GO:0006782">
    <property type="term" value="P:protoporphyrinogen IX biosynthetic process"/>
    <property type="evidence" value="ECO:0007669"/>
    <property type="project" value="UniProtKB-UniRule"/>
</dbReference>
<evidence type="ECO:0000256" key="14">
    <source>
        <dbReference type="HAMAP-Rule" id="MF_02239"/>
    </source>
</evidence>
<dbReference type="EC" id="1.3.99.-" evidence="14"/>
<feature type="binding site" description="axial binding residue" evidence="14">
    <location>
        <position position="91"/>
    </location>
    <ligand>
        <name>heme</name>
        <dbReference type="ChEBI" id="CHEBI:30413"/>
    </ligand>
    <ligandPart>
        <name>Fe</name>
        <dbReference type="ChEBI" id="CHEBI:18248"/>
    </ligandPart>
</feature>